<evidence type="ECO:0008006" key="3">
    <source>
        <dbReference type="Google" id="ProtNLM"/>
    </source>
</evidence>
<evidence type="ECO:0000313" key="2">
    <source>
        <dbReference type="Proteomes" id="UP000214760"/>
    </source>
</evidence>
<dbReference type="EMBL" id="FOZC01000001">
    <property type="protein sequence ID" value="SFR64332.1"/>
    <property type="molecule type" value="Genomic_DNA"/>
</dbReference>
<dbReference type="InterPro" id="IPR029058">
    <property type="entry name" value="AB_hydrolase_fold"/>
</dbReference>
<dbReference type="SUPFAM" id="SSF53474">
    <property type="entry name" value="alpha/beta-Hydrolases"/>
    <property type="match status" value="1"/>
</dbReference>
<reference evidence="1 2" key="1">
    <citation type="submission" date="2016-10" db="EMBL/GenBank/DDBJ databases">
        <authorList>
            <person name="de Groot N.N."/>
        </authorList>
    </citation>
    <scope>NUCLEOTIDE SEQUENCE [LARGE SCALE GENOMIC DNA]</scope>
    <source>
        <strain evidence="1 2">F</strain>
    </source>
</reference>
<sequence>MSTKQNQAGGVLSGTSRPDFYRKENIMQKYFDINEGGFSIRCKIYFQKDIRAVKNIVIATYGFGGNKDNKASEKFADRIIGKYKNYAVICFDWPCHGKDARNKLILDECLTYLRLVGRYAREELGAEHLYNYSSSLGAYLTLLLLAADGTSEYERMAFRCPALRMYDSFAAGITEDDWDKLRKGKEILRGYDRKIKITQDFLDSLKENDVMQKDYLDYADQILMIHGTKDEMAPISVTEEFCENNVVELIPVENADHPFSNPDYMDFAIGKIIEFFAPESK</sequence>
<dbReference type="Proteomes" id="UP000214760">
    <property type="component" value="Unassembled WGS sequence"/>
</dbReference>
<evidence type="ECO:0000313" key="1">
    <source>
        <dbReference type="EMBL" id="SFR64332.1"/>
    </source>
</evidence>
<proteinExistence type="predicted"/>
<organism evidence="1 2">
    <name type="scientific">[Clostridium] aminophilum</name>
    <dbReference type="NCBI Taxonomy" id="1526"/>
    <lineage>
        <taxon>Bacteria</taxon>
        <taxon>Bacillati</taxon>
        <taxon>Bacillota</taxon>
        <taxon>Clostridia</taxon>
        <taxon>Lachnospirales</taxon>
        <taxon>Lachnospiraceae</taxon>
    </lineage>
</organism>
<dbReference type="Gene3D" id="3.40.50.1820">
    <property type="entry name" value="alpha/beta hydrolase"/>
    <property type="match status" value="1"/>
</dbReference>
<dbReference type="AlphaFoldDB" id="A0A1I6IC68"/>
<gene>
    <name evidence="1" type="ORF">SAMN02910262_00203</name>
</gene>
<name>A0A1I6IC68_9FIRM</name>
<accession>A0A1I6IC68</accession>
<protein>
    <recommendedName>
        <fullName evidence="3">Peptidase S9 prolyl oligopeptidase catalytic domain-containing protein</fullName>
    </recommendedName>
</protein>